<accession>A0A5E4B4X8</accession>
<feature type="non-terminal residue" evidence="1">
    <location>
        <position position="64"/>
    </location>
</feature>
<organism evidence="1 2">
    <name type="scientific">Marmota monax</name>
    <name type="common">Woodchuck</name>
    <dbReference type="NCBI Taxonomy" id="9995"/>
    <lineage>
        <taxon>Eukaryota</taxon>
        <taxon>Metazoa</taxon>
        <taxon>Chordata</taxon>
        <taxon>Craniata</taxon>
        <taxon>Vertebrata</taxon>
        <taxon>Euteleostomi</taxon>
        <taxon>Mammalia</taxon>
        <taxon>Eutheria</taxon>
        <taxon>Euarchontoglires</taxon>
        <taxon>Glires</taxon>
        <taxon>Rodentia</taxon>
        <taxon>Sciuromorpha</taxon>
        <taxon>Sciuridae</taxon>
        <taxon>Xerinae</taxon>
        <taxon>Marmotini</taxon>
        <taxon>Marmota</taxon>
    </lineage>
</organism>
<comment type="caution">
    <text evidence="1">The sequence shown here is derived from an EMBL/GenBank/DDBJ whole genome shotgun (WGS) entry which is preliminary data.</text>
</comment>
<dbReference type="Proteomes" id="UP000335636">
    <property type="component" value="Unassembled WGS sequence"/>
</dbReference>
<name>A0A5E4B4X8_MARMO</name>
<dbReference type="EMBL" id="CABDUW010000280">
    <property type="protein sequence ID" value="VTJ64787.1"/>
    <property type="molecule type" value="Genomic_DNA"/>
</dbReference>
<proteinExistence type="predicted"/>
<protein>
    <submittedName>
        <fullName evidence="1">Uncharacterized protein</fullName>
    </submittedName>
</protein>
<feature type="non-terminal residue" evidence="1">
    <location>
        <position position="1"/>
    </location>
</feature>
<gene>
    <name evidence="1" type="ORF">MONAX_5E008205</name>
</gene>
<sequence>LKNPHLTIPNLYQLQIPFRFPQKKKNKRVQLPMPLRAWWGDFAGAENLPPQGMLQGPSPCGRRE</sequence>
<keyword evidence="2" id="KW-1185">Reference proteome</keyword>
<reference evidence="1" key="1">
    <citation type="submission" date="2019-04" db="EMBL/GenBank/DDBJ databases">
        <authorList>
            <person name="Alioto T."/>
            <person name="Alioto T."/>
        </authorList>
    </citation>
    <scope>NUCLEOTIDE SEQUENCE [LARGE SCALE GENOMIC DNA]</scope>
</reference>
<evidence type="ECO:0000313" key="1">
    <source>
        <dbReference type="EMBL" id="VTJ64787.1"/>
    </source>
</evidence>
<evidence type="ECO:0000313" key="2">
    <source>
        <dbReference type="Proteomes" id="UP000335636"/>
    </source>
</evidence>
<dbReference type="AlphaFoldDB" id="A0A5E4B4X8"/>